<dbReference type="Pfam" id="PF03421">
    <property type="entry name" value="Acetyltransf_14"/>
    <property type="match status" value="1"/>
</dbReference>
<dbReference type="RefSeq" id="WP_113866606.1">
    <property type="nucleotide sequence ID" value="NZ_AGJP01000001.1"/>
</dbReference>
<keyword evidence="2" id="KW-0012">Acyltransferase</keyword>
<evidence type="ECO:0000256" key="3">
    <source>
        <dbReference type="ARBA" id="ARBA00023785"/>
    </source>
</evidence>
<dbReference type="GO" id="GO:0016746">
    <property type="term" value="F:acyltransferase activity"/>
    <property type="evidence" value="ECO:0007669"/>
    <property type="project" value="UniProtKB-KW"/>
</dbReference>
<dbReference type="AlphaFoldDB" id="A0A366I3T8"/>
<keyword evidence="7" id="KW-1185">Reference proteome</keyword>
<sequence>MNDYLHKLEHSANNAIQPDARTEEMHLQKYLIHAQNYKYDLQIGLLNISESRGRELKNALQNMENDTKWHAIVNIAIDDEPGDTPHSVAMEAEKKNGKISLVVVDANRSPFTDTDIAIHLPGLNAALTVLYTGTQKTLSGCKIFALNDAKAMARNEDAIARVHQQNYAKIDEDDEYNPDDAGSLTTREFKHVLPADFYQLTTSRRVFNSLPASIQNQLSDHFHQHLNTRATGENGGYAEEVTYNTAIEDQRIAFARDALAWLEQR</sequence>
<organism evidence="6 7">
    <name type="scientific">Brenneria salicis ATCC 15712 = DSM 30166</name>
    <dbReference type="NCBI Taxonomy" id="714314"/>
    <lineage>
        <taxon>Bacteria</taxon>
        <taxon>Pseudomonadati</taxon>
        <taxon>Pseudomonadota</taxon>
        <taxon>Gammaproteobacteria</taxon>
        <taxon>Enterobacterales</taxon>
        <taxon>Pectobacteriaceae</taxon>
        <taxon>Brenneria</taxon>
    </lineage>
</organism>
<dbReference type="Proteomes" id="UP000253046">
    <property type="component" value="Unassembled WGS sequence"/>
</dbReference>
<proteinExistence type="inferred from homology"/>
<keyword evidence="1 6" id="KW-0808">Transferase</keyword>
<reference evidence="6 7" key="1">
    <citation type="submission" date="2018-06" db="EMBL/GenBank/DDBJ databases">
        <title>Genomic Encyclopedia of Type Strains, Phase IV (KMG-IV): sequencing the most valuable type-strain genomes for metagenomic binning, comparative biology and taxonomic classification.</title>
        <authorList>
            <person name="Goeker M."/>
        </authorList>
    </citation>
    <scope>NUCLEOTIDE SEQUENCE [LARGE SCALE GENOMIC DNA]</scope>
    <source>
        <strain evidence="6 7">DSM 30166</strain>
    </source>
</reference>
<comment type="similarity">
    <text evidence="3">Belongs to the acetyltransferase YopJ family.</text>
</comment>
<accession>A0A366I3T8</accession>
<evidence type="ECO:0000256" key="4">
    <source>
        <dbReference type="ARBA" id="ARBA00048364"/>
    </source>
</evidence>
<evidence type="ECO:0000256" key="5">
    <source>
        <dbReference type="ARBA" id="ARBA00048662"/>
    </source>
</evidence>
<evidence type="ECO:0000256" key="1">
    <source>
        <dbReference type="ARBA" id="ARBA00022679"/>
    </source>
</evidence>
<comment type="catalytic activity">
    <reaction evidence="4">
        <text>L-threonyl-[protein] + acetyl-CoA = O-acetyl-L-threonyl-[protein] + CoA</text>
        <dbReference type="Rhea" id="RHEA:65340"/>
        <dbReference type="Rhea" id="RHEA-COMP:11060"/>
        <dbReference type="Rhea" id="RHEA-COMP:16780"/>
        <dbReference type="ChEBI" id="CHEBI:30013"/>
        <dbReference type="ChEBI" id="CHEBI:57287"/>
        <dbReference type="ChEBI" id="CHEBI:57288"/>
        <dbReference type="ChEBI" id="CHEBI:141025"/>
    </reaction>
    <physiologicalReaction direction="left-to-right" evidence="4">
        <dbReference type="Rhea" id="RHEA:65341"/>
    </physiologicalReaction>
</comment>
<protein>
    <submittedName>
        <fullName evidence="6">YopJ serine/threonine acetyltransferase</fullName>
    </submittedName>
</protein>
<dbReference type="EMBL" id="QNRY01000016">
    <property type="protein sequence ID" value="RBP62478.1"/>
    <property type="molecule type" value="Genomic_DNA"/>
</dbReference>
<evidence type="ECO:0000256" key="2">
    <source>
        <dbReference type="ARBA" id="ARBA00023315"/>
    </source>
</evidence>
<dbReference type="InterPro" id="IPR005083">
    <property type="entry name" value="YopJ-like"/>
</dbReference>
<name>A0A366I3T8_9GAMM</name>
<evidence type="ECO:0000313" key="6">
    <source>
        <dbReference type="EMBL" id="RBP62478.1"/>
    </source>
</evidence>
<comment type="catalytic activity">
    <reaction evidence="5">
        <text>L-seryl-[protein] + acetyl-CoA = O-acetyl-L-seryl-[protein] + CoA</text>
        <dbReference type="Rhea" id="RHEA:59392"/>
        <dbReference type="Rhea" id="RHEA-COMP:9863"/>
        <dbReference type="Rhea" id="RHEA-COMP:15352"/>
        <dbReference type="ChEBI" id="CHEBI:29999"/>
        <dbReference type="ChEBI" id="CHEBI:57287"/>
        <dbReference type="ChEBI" id="CHEBI:57288"/>
        <dbReference type="ChEBI" id="CHEBI:141128"/>
    </reaction>
    <physiologicalReaction direction="left-to-right" evidence="5">
        <dbReference type="Rhea" id="RHEA:59393"/>
    </physiologicalReaction>
</comment>
<evidence type="ECO:0000313" key="7">
    <source>
        <dbReference type="Proteomes" id="UP000253046"/>
    </source>
</evidence>
<comment type="caution">
    <text evidence="6">The sequence shown here is derived from an EMBL/GenBank/DDBJ whole genome shotgun (WGS) entry which is preliminary data.</text>
</comment>
<gene>
    <name evidence="6" type="ORF">DES54_11647</name>
</gene>